<dbReference type="GO" id="GO:0005524">
    <property type="term" value="F:ATP binding"/>
    <property type="evidence" value="ECO:0007669"/>
    <property type="project" value="UniProtKB-KW"/>
</dbReference>
<dbReference type="GO" id="GO:0006281">
    <property type="term" value="P:DNA repair"/>
    <property type="evidence" value="ECO:0007669"/>
    <property type="project" value="UniProtKB-KW"/>
</dbReference>
<dbReference type="AlphaFoldDB" id="A0AA46THF3"/>
<dbReference type="InterPro" id="IPR004604">
    <property type="entry name" value="DNA_recomb/repair_RecN"/>
</dbReference>
<keyword evidence="6" id="KW-0067">ATP-binding</keyword>
<dbReference type="PANTHER" id="PTHR11059:SF0">
    <property type="entry name" value="DNA REPAIR PROTEIN RECN"/>
    <property type="match status" value="1"/>
</dbReference>
<dbReference type="GO" id="GO:0043590">
    <property type="term" value="C:bacterial nucleoid"/>
    <property type="evidence" value="ECO:0007669"/>
    <property type="project" value="TreeGrafter"/>
</dbReference>
<dbReference type="EMBL" id="CP094970">
    <property type="protein sequence ID" value="UYM05195.1"/>
    <property type="molecule type" value="Genomic_DNA"/>
</dbReference>
<dbReference type="NCBIfam" id="TIGR00634">
    <property type="entry name" value="recN"/>
    <property type="match status" value="1"/>
</dbReference>
<keyword evidence="7 9" id="KW-0234">DNA repair</keyword>
<dbReference type="PIRSF" id="PIRSF003128">
    <property type="entry name" value="RecN"/>
    <property type="match status" value="1"/>
</dbReference>
<dbReference type="InterPro" id="IPR027417">
    <property type="entry name" value="P-loop_NTPase"/>
</dbReference>
<dbReference type="Proteomes" id="UP001164390">
    <property type="component" value="Chromosome"/>
</dbReference>
<dbReference type="SUPFAM" id="SSF52540">
    <property type="entry name" value="P-loop containing nucleoside triphosphate hydrolases"/>
    <property type="match status" value="2"/>
</dbReference>
<evidence type="ECO:0000313" key="12">
    <source>
        <dbReference type="Proteomes" id="UP001164390"/>
    </source>
</evidence>
<dbReference type="InterPro" id="IPR003395">
    <property type="entry name" value="RecF/RecN/SMC_N"/>
</dbReference>
<evidence type="ECO:0000256" key="2">
    <source>
        <dbReference type="ARBA" id="ARBA00009441"/>
    </source>
</evidence>
<dbReference type="CDD" id="cd03241">
    <property type="entry name" value="ABC_RecN"/>
    <property type="match status" value="1"/>
</dbReference>
<dbReference type="Pfam" id="PF02463">
    <property type="entry name" value="SMC_N"/>
    <property type="match status" value="1"/>
</dbReference>
<dbReference type="RefSeq" id="WP_271633983.1">
    <property type="nucleotide sequence ID" value="NZ_CP094970.1"/>
</dbReference>
<dbReference type="Gene3D" id="3.40.50.300">
    <property type="entry name" value="P-loop containing nucleotide triphosphate hydrolases"/>
    <property type="match status" value="2"/>
</dbReference>
<gene>
    <name evidence="11" type="primary">recN</name>
    <name evidence="11" type="ORF">L0C25_22185</name>
</gene>
<evidence type="ECO:0000256" key="1">
    <source>
        <dbReference type="ARBA" id="ARBA00003618"/>
    </source>
</evidence>
<dbReference type="KEGG" id="sgrg:L0C25_22185"/>
<reference evidence="11" key="1">
    <citation type="submission" date="2022-01" db="EMBL/GenBank/DDBJ databases">
        <title>Nocardioidaceae gen. sp. A5X3R13.</title>
        <authorList>
            <person name="Lopez Marin M.A."/>
            <person name="Uhlik O."/>
        </authorList>
    </citation>
    <scope>NUCLEOTIDE SEQUENCE</scope>
    <source>
        <strain evidence="11">A5X3R13</strain>
    </source>
</reference>
<dbReference type="FunFam" id="3.40.50.300:FF:000356">
    <property type="entry name" value="DNA repair protein RecN"/>
    <property type="match status" value="1"/>
</dbReference>
<dbReference type="GO" id="GO:0009432">
    <property type="term" value="P:SOS response"/>
    <property type="evidence" value="ECO:0007669"/>
    <property type="project" value="TreeGrafter"/>
</dbReference>
<keyword evidence="5 9" id="KW-0227">DNA damage</keyword>
<evidence type="ECO:0000256" key="7">
    <source>
        <dbReference type="ARBA" id="ARBA00023204"/>
    </source>
</evidence>
<dbReference type="PANTHER" id="PTHR11059">
    <property type="entry name" value="DNA REPAIR PROTEIN RECN"/>
    <property type="match status" value="1"/>
</dbReference>
<feature type="domain" description="RecF/RecN/SMC N-terminal" evidence="10">
    <location>
        <begin position="15"/>
        <end position="524"/>
    </location>
</feature>
<evidence type="ECO:0000256" key="9">
    <source>
        <dbReference type="PIRNR" id="PIRNR003128"/>
    </source>
</evidence>
<sequence>MWEEIRLSSLGVIDEAALDLDPGLTVITGETGAGKTMVVSALNLLRGRRAESTLVRQGAKRSRVEARLDTSAIEGIADAALEAGGEVEEGSLIVGRTVSAEGRSRAFVGGASVPASVLGAISERAVAVHGQSDQNRLLRTDAQRGALDQFAGAAVADLLTEFTPAYERLRAVEREIAELTTNAQERARELDLLRFGLTEIDEVAPEAGELDALVAEEDRLANAEALVTSAHAAHVRLTGDAESAEPGADAAGLVAGAQSALDAAAGHDTELERLASRVAEIGYLIADTSAELGAYADSVEADPVRLDGVQSRRAAITALLRKYGTTVDDVLGWADDARKRSGELDGDDDRIDGLSTERDELTARLLDLGVRLRAARGEAAERLTKLVDAELTELAMPHAHVEVSVDGPGEPSAADLTPHGLDSVEIGFAANRGSPALPLNKGASGGELSRVMLALEVVLADTSTVPTLVFDEVDAGIGGKAAVEVGRRLARLARSAQVIAVTHLPQVAAFADRHYRVVKSDDGTVTTSGISMLDADARVEELSRMLAGLEGSATAEAHARELLDLATQTRH</sequence>
<evidence type="ECO:0000256" key="6">
    <source>
        <dbReference type="ARBA" id="ARBA00022840"/>
    </source>
</evidence>
<comment type="similarity">
    <text evidence="2 9">Belongs to the RecN family.</text>
</comment>
<evidence type="ECO:0000256" key="3">
    <source>
        <dbReference type="ARBA" id="ARBA00021315"/>
    </source>
</evidence>
<keyword evidence="12" id="KW-1185">Reference proteome</keyword>
<evidence type="ECO:0000259" key="10">
    <source>
        <dbReference type="Pfam" id="PF02463"/>
    </source>
</evidence>
<accession>A0AA46THF3</accession>
<keyword evidence="4" id="KW-0547">Nucleotide-binding</keyword>
<evidence type="ECO:0000256" key="4">
    <source>
        <dbReference type="ARBA" id="ARBA00022741"/>
    </source>
</evidence>
<evidence type="ECO:0000256" key="8">
    <source>
        <dbReference type="ARBA" id="ARBA00033408"/>
    </source>
</evidence>
<proteinExistence type="inferred from homology"/>
<organism evidence="11 12">
    <name type="scientific">Solicola gregarius</name>
    <dbReference type="NCBI Taxonomy" id="2908642"/>
    <lineage>
        <taxon>Bacteria</taxon>
        <taxon>Bacillati</taxon>
        <taxon>Actinomycetota</taxon>
        <taxon>Actinomycetes</taxon>
        <taxon>Propionibacteriales</taxon>
        <taxon>Nocardioidaceae</taxon>
        <taxon>Solicola</taxon>
    </lineage>
</organism>
<evidence type="ECO:0000256" key="5">
    <source>
        <dbReference type="ARBA" id="ARBA00022763"/>
    </source>
</evidence>
<evidence type="ECO:0000313" key="11">
    <source>
        <dbReference type="EMBL" id="UYM05195.1"/>
    </source>
</evidence>
<name>A0AA46THF3_9ACTN</name>
<comment type="function">
    <text evidence="1 9">May be involved in recombinational repair of damaged DNA.</text>
</comment>
<dbReference type="GO" id="GO:0006310">
    <property type="term" value="P:DNA recombination"/>
    <property type="evidence" value="ECO:0007669"/>
    <property type="project" value="InterPro"/>
</dbReference>
<protein>
    <recommendedName>
        <fullName evidence="3 9">DNA repair protein RecN</fullName>
    </recommendedName>
    <alternativeName>
        <fullName evidence="8 9">Recombination protein N</fullName>
    </alternativeName>
</protein>